<keyword evidence="3 6" id="KW-0963">Cytoplasm</keyword>
<evidence type="ECO:0000256" key="5">
    <source>
        <dbReference type="ARBA" id="ARBA00023235"/>
    </source>
</evidence>
<evidence type="ECO:0000313" key="8">
    <source>
        <dbReference type="Proteomes" id="UP000774326"/>
    </source>
</evidence>
<dbReference type="CDD" id="cd04087">
    <property type="entry name" value="PTPA"/>
    <property type="match status" value="1"/>
</dbReference>
<proteinExistence type="inferred from homology"/>
<dbReference type="GO" id="GO:0008160">
    <property type="term" value="F:protein tyrosine phosphatase activator activity"/>
    <property type="evidence" value="ECO:0007669"/>
    <property type="project" value="TreeGrafter"/>
</dbReference>
<name>A0A9P8Q8I4_WICPI</name>
<comment type="caution">
    <text evidence="7">The sequence shown here is derived from an EMBL/GenBank/DDBJ whole genome shotgun (WGS) entry which is preliminary data.</text>
</comment>
<dbReference type="GO" id="GO:0000159">
    <property type="term" value="C:protein phosphatase type 2A complex"/>
    <property type="evidence" value="ECO:0007669"/>
    <property type="project" value="TreeGrafter"/>
</dbReference>
<evidence type="ECO:0000256" key="1">
    <source>
        <dbReference type="ARBA" id="ARBA00000971"/>
    </source>
</evidence>
<evidence type="ECO:0000256" key="4">
    <source>
        <dbReference type="ARBA" id="ARBA00023110"/>
    </source>
</evidence>
<dbReference type="GO" id="GO:0005737">
    <property type="term" value="C:cytoplasm"/>
    <property type="evidence" value="ECO:0007669"/>
    <property type="project" value="UniProtKB-SubCell"/>
</dbReference>
<evidence type="ECO:0000256" key="3">
    <source>
        <dbReference type="ARBA" id="ARBA00022490"/>
    </source>
</evidence>
<dbReference type="GO" id="GO:0005634">
    <property type="term" value="C:nucleus"/>
    <property type="evidence" value="ECO:0007669"/>
    <property type="project" value="TreeGrafter"/>
</dbReference>
<evidence type="ECO:0000313" key="7">
    <source>
        <dbReference type="EMBL" id="KAH3685002.1"/>
    </source>
</evidence>
<dbReference type="InterPro" id="IPR043170">
    <property type="entry name" value="PTPA_C_lid"/>
</dbReference>
<dbReference type="FunFam" id="1.20.120.1150:FF:000002">
    <property type="entry name" value="Serine/threonine-protein phosphatase 2A activator"/>
    <property type="match status" value="1"/>
</dbReference>
<reference evidence="7" key="1">
    <citation type="journal article" date="2021" name="Open Biol.">
        <title>Shared evolutionary footprints suggest mitochondrial oxidative damage underlies multiple complex I losses in fungi.</title>
        <authorList>
            <person name="Schikora-Tamarit M.A."/>
            <person name="Marcet-Houben M."/>
            <person name="Nosek J."/>
            <person name="Gabaldon T."/>
        </authorList>
    </citation>
    <scope>NUCLEOTIDE SEQUENCE</scope>
    <source>
        <strain evidence="7">CBS2887</strain>
    </source>
</reference>
<dbReference type="Proteomes" id="UP000774326">
    <property type="component" value="Unassembled WGS sequence"/>
</dbReference>
<dbReference type="AlphaFoldDB" id="A0A9P8Q8I4"/>
<sequence length="366" mass="42561">MTEINLETIKPIPQNVDKSTNFTTPIKRILNESDIEKWLNSETFDEIFQFIQNLSVSVKGKDNTYPKPSNETIDSVLALLDEVDKVIENNPIKVDEHISRFGKIEFKDFYKELESKTSEIIKLHIPQVSQFDNDPCIELSQYFIESWGNAQRIDYGSGHELNFIAFLLILFKLDILQEQDYDLIVLRIFTNYMAIMRKLQKIYWLEPAGSHGVWGLDDYHFLPFLFGASQLSTHKHLKPKSIHDEDLVEMYYKKYMYFECIHFINSVKSSKLRWNSPMLDDISVVKTWSKVNEGMIKMYKVEVLSKLPIIQHFFFGEVLKAPEGLSNKLDTTVKHIHTNWGDCCGIKIPSAIGAAEINKFKPMPFD</sequence>
<comment type="function">
    <text evidence="6">PPIases accelerate the folding of proteins. It catalyzes the cis-trans isomerization of proline imidic peptide bonds in oligopeptides.</text>
</comment>
<accession>A0A9P8Q8I4</accession>
<dbReference type="Pfam" id="PF03095">
    <property type="entry name" value="PTPA"/>
    <property type="match status" value="1"/>
</dbReference>
<keyword evidence="4 6" id="KW-0697">Rotamase</keyword>
<comment type="similarity">
    <text evidence="6">Belongs to the PTPA-type PPIase family.</text>
</comment>
<dbReference type="PANTHER" id="PTHR10012:SF5">
    <property type="entry name" value="SERINE_THREONINE-PROTEIN PHOSPHATASE 2A ACTIVATOR 2"/>
    <property type="match status" value="1"/>
</dbReference>
<organism evidence="7 8">
    <name type="scientific">Wickerhamomyces pijperi</name>
    <name type="common">Yeast</name>
    <name type="synonym">Pichia pijperi</name>
    <dbReference type="NCBI Taxonomy" id="599730"/>
    <lineage>
        <taxon>Eukaryota</taxon>
        <taxon>Fungi</taxon>
        <taxon>Dikarya</taxon>
        <taxon>Ascomycota</taxon>
        <taxon>Saccharomycotina</taxon>
        <taxon>Saccharomycetes</taxon>
        <taxon>Phaffomycetales</taxon>
        <taxon>Wickerhamomycetaceae</taxon>
        <taxon>Wickerhamomyces</taxon>
    </lineage>
</organism>
<dbReference type="PANTHER" id="PTHR10012">
    <property type="entry name" value="SERINE/THREONINE-PROTEIN PHOSPHATASE 2A REGULATORY SUBUNIT B"/>
    <property type="match status" value="1"/>
</dbReference>
<evidence type="ECO:0000256" key="6">
    <source>
        <dbReference type="RuleBase" id="RU361210"/>
    </source>
</evidence>
<gene>
    <name evidence="7" type="ORF">WICPIJ_004034</name>
</gene>
<dbReference type="SUPFAM" id="SSF140984">
    <property type="entry name" value="PTPA-like"/>
    <property type="match status" value="1"/>
</dbReference>
<dbReference type="GO" id="GO:0007052">
    <property type="term" value="P:mitotic spindle organization"/>
    <property type="evidence" value="ECO:0007669"/>
    <property type="project" value="TreeGrafter"/>
</dbReference>
<reference evidence="7" key="2">
    <citation type="submission" date="2021-01" db="EMBL/GenBank/DDBJ databases">
        <authorList>
            <person name="Schikora-Tamarit M.A."/>
        </authorList>
    </citation>
    <scope>NUCLEOTIDE SEQUENCE</scope>
    <source>
        <strain evidence="7">CBS2887</strain>
    </source>
</reference>
<keyword evidence="8" id="KW-1185">Reference proteome</keyword>
<comment type="subcellular location">
    <subcellularLocation>
        <location evidence="2 6">Cytoplasm</location>
    </subcellularLocation>
</comment>
<evidence type="ECO:0000256" key="2">
    <source>
        <dbReference type="ARBA" id="ARBA00004496"/>
    </source>
</evidence>
<keyword evidence="5 6" id="KW-0413">Isomerase</keyword>
<dbReference type="EMBL" id="JAEUBG010002239">
    <property type="protein sequence ID" value="KAH3685002.1"/>
    <property type="molecule type" value="Genomic_DNA"/>
</dbReference>
<comment type="catalytic activity">
    <reaction evidence="1 6">
        <text>[protein]-peptidylproline (omega=180) = [protein]-peptidylproline (omega=0)</text>
        <dbReference type="Rhea" id="RHEA:16237"/>
        <dbReference type="Rhea" id="RHEA-COMP:10747"/>
        <dbReference type="Rhea" id="RHEA-COMP:10748"/>
        <dbReference type="ChEBI" id="CHEBI:83833"/>
        <dbReference type="ChEBI" id="CHEBI:83834"/>
        <dbReference type="EC" id="5.2.1.8"/>
    </reaction>
</comment>
<dbReference type="InterPro" id="IPR037218">
    <property type="entry name" value="PTPA_sf"/>
</dbReference>
<dbReference type="GO" id="GO:0003755">
    <property type="term" value="F:peptidyl-prolyl cis-trans isomerase activity"/>
    <property type="evidence" value="ECO:0007669"/>
    <property type="project" value="UniProtKB-KW"/>
</dbReference>
<dbReference type="OrthoDB" id="16120at2759"/>
<protein>
    <recommendedName>
        <fullName evidence="6">Serine/threonine-protein phosphatase 2A activator</fullName>
        <ecNumber evidence="6">5.2.1.8</ecNumber>
    </recommendedName>
    <alternativeName>
        <fullName evidence="6">Phosphotyrosyl phosphatase activator</fullName>
    </alternativeName>
</protein>
<dbReference type="PIRSF" id="PIRSF016325">
    <property type="entry name" value="Phstyr_phstse_ac"/>
    <property type="match status" value="1"/>
</dbReference>
<dbReference type="Gene3D" id="1.20.120.1150">
    <property type="match status" value="1"/>
</dbReference>
<dbReference type="EC" id="5.2.1.8" evidence="6"/>
<dbReference type="InterPro" id="IPR004327">
    <property type="entry name" value="Phstyr_phstse_ac"/>
</dbReference>